<feature type="transmembrane region" description="Helical" evidence="1">
    <location>
        <begin position="294"/>
        <end position="315"/>
    </location>
</feature>
<proteinExistence type="predicted"/>
<reference evidence="4 5" key="1">
    <citation type="submission" date="2015-12" db="EMBL/GenBank/DDBJ databases">
        <title>Serinicoccus chungangenesis strain CD08_5 genome sequencing and assembly.</title>
        <authorList>
            <person name="Chander A.M."/>
            <person name="Kaur G."/>
            <person name="Nair G.R."/>
            <person name="Dhawan D.K."/>
            <person name="Kochhar R.K."/>
            <person name="Mayilraj S."/>
            <person name="Bhadada S.K."/>
        </authorList>
    </citation>
    <scope>NUCLEOTIDE SEQUENCE [LARGE SCALE GENOMIC DNA]</scope>
    <source>
        <strain evidence="4 5">CD08_5</strain>
    </source>
</reference>
<protein>
    <recommendedName>
        <fullName evidence="6">Acyltransferase</fullName>
    </recommendedName>
</protein>
<feature type="transmembrane region" description="Helical" evidence="1">
    <location>
        <begin position="214"/>
        <end position="232"/>
    </location>
</feature>
<keyword evidence="1" id="KW-0472">Membrane</keyword>
<comment type="caution">
    <text evidence="4">The sequence shown here is derived from an EMBL/GenBank/DDBJ whole genome shotgun (WGS) entry which is preliminary data.</text>
</comment>
<evidence type="ECO:0000256" key="1">
    <source>
        <dbReference type="SAM" id="Phobius"/>
    </source>
</evidence>
<dbReference type="InterPro" id="IPR043968">
    <property type="entry name" value="SGNH"/>
</dbReference>
<feature type="domain" description="SGNH" evidence="3">
    <location>
        <begin position="448"/>
        <end position="659"/>
    </location>
</feature>
<dbReference type="PANTHER" id="PTHR23028">
    <property type="entry name" value="ACETYLTRANSFERASE"/>
    <property type="match status" value="1"/>
</dbReference>
<feature type="transmembrane region" description="Helical" evidence="1">
    <location>
        <begin position="264"/>
        <end position="282"/>
    </location>
</feature>
<evidence type="ECO:0000313" key="5">
    <source>
        <dbReference type="Proteomes" id="UP000054837"/>
    </source>
</evidence>
<dbReference type="RefSeq" id="WP_058892041.1">
    <property type="nucleotide sequence ID" value="NZ_LQBL01000030.1"/>
</dbReference>
<feature type="transmembrane region" description="Helical" evidence="1">
    <location>
        <begin position="180"/>
        <end position="202"/>
    </location>
</feature>
<accession>A0A0W8I3M6</accession>
<dbReference type="GO" id="GO:0016020">
    <property type="term" value="C:membrane"/>
    <property type="evidence" value="ECO:0007669"/>
    <property type="project" value="TreeGrafter"/>
</dbReference>
<dbReference type="InterPro" id="IPR002656">
    <property type="entry name" value="Acyl_transf_3_dom"/>
</dbReference>
<dbReference type="EMBL" id="LQBL01000030">
    <property type="protein sequence ID" value="KUG52505.1"/>
    <property type="molecule type" value="Genomic_DNA"/>
</dbReference>
<feature type="transmembrane region" description="Helical" evidence="1">
    <location>
        <begin position="327"/>
        <end position="347"/>
    </location>
</feature>
<evidence type="ECO:0008006" key="6">
    <source>
        <dbReference type="Google" id="ProtNLM"/>
    </source>
</evidence>
<dbReference type="GO" id="GO:0009103">
    <property type="term" value="P:lipopolysaccharide biosynthetic process"/>
    <property type="evidence" value="ECO:0007669"/>
    <property type="project" value="TreeGrafter"/>
</dbReference>
<feature type="domain" description="Acyltransferase 3" evidence="2">
    <location>
        <begin position="17"/>
        <end position="348"/>
    </location>
</feature>
<dbReference type="GO" id="GO:0016747">
    <property type="term" value="F:acyltransferase activity, transferring groups other than amino-acyl groups"/>
    <property type="evidence" value="ECO:0007669"/>
    <property type="project" value="InterPro"/>
</dbReference>
<evidence type="ECO:0000259" key="3">
    <source>
        <dbReference type="Pfam" id="PF19040"/>
    </source>
</evidence>
<dbReference type="Pfam" id="PF01757">
    <property type="entry name" value="Acyl_transf_3"/>
    <property type="match status" value="1"/>
</dbReference>
<keyword evidence="1" id="KW-1133">Transmembrane helix</keyword>
<gene>
    <name evidence="4" type="ORF">AVL62_14370</name>
</gene>
<evidence type="ECO:0000259" key="2">
    <source>
        <dbReference type="Pfam" id="PF01757"/>
    </source>
</evidence>
<feature type="transmembrane region" description="Helical" evidence="1">
    <location>
        <begin position="368"/>
        <end position="389"/>
    </location>
</feature>
<feature type="transmembrane region" description="Helical" evidence="1">
    <location>
        <begin position="83"/>
        <end position="103"/>
    </location>
</feature>
<evidence type="ECO:0000313" key="4">
    <source>
        <dbReference type="EMBL" id="KUG52505.1"/>
    </source>
</evidence>
<dbReference type="OrthoDB" id="3404679at2"/>
<dbReference type="InterPro" id="IPR050879">
    <property type="entry name" value="Acyltransferase_3"/>
</dbReference>
<organism evidence="4 5">
    <name type="scientific">Serinicoccus chungangensis</name>
    <dbReference type="NCBI Taxonomy" id="767452"/>
    <lineage>
        <taxon>Bacteria</taxon>
        <taxon>Bacillati</taxon>
        <taxon>Actinomycetota</taxon>
        <taxon>Actinomycetes</taxon>
        <taxon>Micrococcales</taxon>
        <taxon>Ornithinimicrobiaceae</taxon>
        <taxon>Serinicoccus</taxon>
    </lineage>
</organism>
<dbReference type="Pfam" id="PF19040">
    <property type="entry name" value="SGNH"/>
    <property type="match status" value="1"/>
</dbReference>
<dbReference type="STRING" id="767452.AVL62_14370"/>
<dbReference type="Proteomes" id="UP000054837">
    <property type="component" value="Unassembled WGS sequence"/>
</dbReference>
<keyword evidence="5" id="KW-1185">Reference proteome</keyword>
<feature type="transmembrane region" description="Helical" evidence="1">
    <location>
        <begin position="42"/>
        <end position="62"/>
    </location>
</feature>
<keyword evidence="1" id="KW-0812">Transmembrane</keyword>
<dbReference type="AlphaFoldDB" id="A0A0W8I3M6"/>
<dbReference type="PANTHER" id="PTHR23028:SF53">
    <property type="entry name" value="ACYL_TRANSF_3 DOMAIN-CONTAINING PROTEIN"/>
    <property type="match status" value="1"/>
</dbReference>
<feature type="transmembrane region" description="Helical" evidence="1">
    <location>
        <begin position="156"/>
        <end position="173"/>
    </location>
</feature>
<feature type="transmembrane region" description="Helical" evidence="1">
    <location>
        <begin position="239"/>
        <end position="258"/>
    </location>
</feature>
<sequence length="690" mass="72404">MPRPHPTTPPGRARRRDIEGLRAVAVLAVLLYHLRVPGLGGGFAGVDVFFVISGFLITGILLREIERTGRVSLADFWARRARRLLPAALVVVAATFAAGWVVLPASSRPDLLADVLGSTLYVVNWVLAARSVDYLAEGAGVSPLQHYWSLAVEEQFYLLWPVLVVVGLALAARRGTSPRLPLAVLIGLVTAVSLAWSVVATAQAPQTAYLVTPTRLWELGAGALLAFTVPALRRVPARAAQVAAGAGLTLVLLTVLVVGPDTPWPGSAALLPVAGSALLLAAGTARTTTLVGRALSLPPLVWVGGLSYGIYLIHWPLLVLVEEQRGPLGPAGLTLIGLLTVLLAWLLRLLVEDPVRFSRRLSARPARSLLAAGTAMALVTGVAGVAWAARPTLGSTTAPGPAALVADPSADVWEPVGLPRRAYDRVGPVQPDPALARQDVPGYYADGCQLQQGVAAPDPSCVYGDTGSGTRVALWGDSKLGQYASALEAIAQAESWRLELYLKSACSPTVAGATEPECDAFGQEVVRQLLADPPHLVLLGSGGFEAAERAGMVEGARALTDAGIDVVVVDDNAHPDHQAYECAAEHPEDLLACERPPRGTFGRAHLRAVHEATGAPVVDLNPWICPEGSTCPAALGGQLVYRQGSHLTDTYARSLTPFLYRELSALGLTEAAPGDIALDDVPRRPSGGTP</sequence>
<feature type="transmembrane region" description="Helical" evidence="1">
    <location>
        <begin position="20"/>
        <end position="36"/>
    </location>
</feature>
<name>A0A0W8I3M6_9MICO</name>